<dbReference type="GO" id="GO:0008168">
    <property type="term" value="F:methyltransferase activity"/>
    <property type="evidence" value="ECO:0007669"/>
    <property type="project" value="UniProtKB-KW"/>
</dbReference>
<proteinExistence type="predicted"/>
<dbReference type="InterPro" id="IPR029063">
    <property type="entry name" value="SAM-dependent_MTases_sf"/>
</dbReference>
<name>A0A9X3AV51_9GAMM</name>
<keyword evidence="2" id="KW-1185">Reference proteome</keyword>
<dbReference type="RefSeq" id="WP_261298638.1">
    <property type="nucleotide sequence ID" value="NZ_JAMTCD010000012.1"/>
</dbReference>
<dbReference type="EMBL" id="JAMTCD010000012">
    <property type="protein sequence ID" value="MCT7942260.1"/>
    <property type="molecule type" value="Genomic_DNA"/>
</dbReference>
<sequence length="219" mass="25172">MCNTLPDAPSLCPLCHHDQLALFHQDKKRPYFQCQQCQLVTVPAAFYLDEVAEKAFYDLHDNTVADSGYQRFLSRTLHPVLNVIAGDAKGLDYGCGEGAVLSKMAAEHGITVNNYDLFYFPDQGQLQQQYDFVTMTEVIEHIADAQQVFKQLQGLLKPSGLLAIMTKRVRDHAGFIHWHYKHDPTHINFYSEATFEWIAQTYQWQLEIIDNDVVFFRVP</sequence>
<keyword evidence="1" id="KW-0808">Transferase</keyword>
<protein>
    <submittedName>
        <fullName evidence="1">Class I SAM-dependent methyltransferase</fullName>
    </submittedName>
</protein>
<dbReference type="AlphaFoldDB" id="A0A9X3AV51"/>
<dbReference type="Pfam" id="PF13489">
    <property type="entry name" value="Methyltransf_23"/>
    <property type="match status" value="1"/>
</dbReference>
<gene>
    <name evidence="1" type="ORF">NE535_10700</name>
</gene>
<keyword evidence="1" id="KW-0489">Methyltransferase</keyword>
<dbReference type="Proteomes" id="UP001155546">
    <property type="component" value="Unassembled WGS sequence"/>
</dbReference>
<dbReference type="Gene3D" id="3.40.50.150">
    <property type="entry name" value="Vaccinia Virus protein VP39"/>
    <property type="match status" value="1"/>
</dbReference>
<evidence type="ECO:0000313" key="1">
    <source>
        <dbReference type="EMBL" id="MCT7942260.1"/>
    </source>
</evidence>
<dbReference type="GO" id="GO:0032259">
    <property type="term" value="P:methylation"/>
    <property type="evidence" value="ECO:0007669"/>
    <property type="project" value="UniProtKB-KW"/>
</dbReference>
<accession>A0A9X3AV51</accession>
<dbReference type="SUPFAM" id="SSF53335">
    <property type="entry name" value="S-adenosyl-L-methionine-dependent methyltransferases"/>
    <property type="match status" value="1"/>
</dbReference>
<reference evidence="1" key="1">
    <citation type="journal article" date="2023" name="Int. J. Syst. Evol. Microbiol.">
        <title>&lt;i&gt;Shewanella septentrionalis&lt;/i&gt; sp. nov. and &lt;i&gt;Shewanella holmiensis&lt;/i&gt; sp. nov., isolated from Baltic Sea water and sediments.</title>
        <authorList>
            <person name="Martin-Rodriguez A.J."/>
            <person name="Thorell K."/>
            <person name="Joffre E."/>
            <person name="Jensie-Markopoulos S."/>
            <person name="Moore E.R.B."/>
            <person name="Sjoling A."/>
        </authorList>
    </citation>
    <scope>NUCLEOTIDE SEQUENCE</scope>
    <source>
        <strain evidence="1">SP1S2-7</strain>
    </source>
</reference>
<organism evidence="1 2">
    <name type="scientific">Shewanella holmiensis</name>
    <dbReference type="NCBI Taxonomy" id="2952222"/>
    <lineage>
        <taxon>Bacteria</taxon>
        <taxon>Pseudomonadati</taxon>
        <taxon>Pseudomonadota</taxon>
        <taxon>Gammaproteobacteria</taxon>
        <taxon>Alteromonadales</taxon>
        <taxon>Shewanellaceae</taxon>
        <taxon>Shewanella</taxon>
    </lineage>
</organism>
<comment type="caution">
    <text evidence="1">The sequence shown here is derived from an EMBL/GenBank/DDBJ whole genome shotgun (WGS) entry which is preliminary data.</text>
</comment>
<evidence type="ECO:0000313" key="2">
    <source>
        <dbReference type="Proteomes" id="UP001155546"/>
    </source>
</evidence>